<sequence>MALTEYKYQLDPGSKKFLCPSCERKRFVRYVAQDNGNYLPEDVGRCDREQSCGYHKPPRQADGIELANILYKSSEPRKEPKASTLPKGYLKRSLGNYERNTLITWMATLKGWSWERATETAQLYKVGTSKDGWAIFWQIDQQGKIRSGKMMAYDTDGHRIKEGYSQDWIHSKLQRTGHLEAFELVQCFYGLHIVDDSKPVAIVESEKTALIASQYLKQFHWIASGQLHGINEYKMKPLAGRSITLFPDIGVYDQWKAKAEELKDIAEIKVSTLLEENAPEKHSGFDIADYLINYDLRDFSPHGWNPFTGEIFDERGYPKEWDNINTKQCTT</sequence>
<dbReference type="EMBL" id="FXTP01000012">
    <property type="protein sequence ID" value="SMO84189.1"/>
    <property type="molecule type" value="Genomic_DNA"/>
</dbReference>
<evidence type="ECO:0000313" key="3">
    <source>
        <dbReference type="EMBL" id="SMO84189.1"/>
    </source>
</evidence>
<evidence type="ECO:0000259" key="2">
    <source>
        <dbReference type="Pfam" id="PF21957"/>
    </source>
</evidence>
<dbReference type="AlphaFoldDB" id="A0A521EJT0"/>
<feature type="domain" description="DUF6371" evidence="1">
    <location>
        <begin position="100"/>
        <end position="248"/>
    </location>
</feature>
<gene>
    <name evidence="3" type="ORF">SAMN06265219_11291</name>
</gene>
<keyword evidence="4" id="KW-1185">Reference proteome</keyword>
<dbReference type="Pfam" id="PF21957">
    <property type="entry name" value="Zn_ribbon_16"/>
    <property type="match status" value="1"/>
</dbReference>
<dbReference type="InterPro" id="IPR045951">
    <property type="entry name" value="DUF6371"/>
</dbReference>
<evidence type="ECO:0000313" key="4">
    <source>
        <dbReference type="Proteomes" id="UP000317557"/>
    </source>
</evidence>
<dbReference type="OrthoDB" id="1068350at2"/>
<dbReference type="Pfam" id="PF19898">
    <property type="entry name" value="DUF6371"/>
    <property type="match status" value="1"/>
</dbReference>
<feature type="domain" description="Zinc beta-ribbon finger putative" evidence="2">
    <location>
        <begin position="6"/>
        <end position="60"/>
    </location>
</feature>
<organism evidence="3 4">
    <name type="scientific">Gracilimonas mengyeensis</name>
    <dbReference type="NCBI Taxonomy" id="1302730"/>
    <lineage>
        <taxon>Bacteria</taxon>
        <taxon>Pseudomonadati</taxon>
        <taxon>Balneolota</taxon>
        <taxon>Balneolia</taxon>
        <taxon>Balneolales</taxon>
        <taxon>Balneolaceae</taxon>
        <taxon>Gracilimonas</taxon>
    </lineage>
</organism>
<dbReference type="RefSeq" id="WP_142455240.1">
    <property type="nucleotide sequence ID" value="NZ_FXTP01000012.1"/>
</dbReference>
<dbReference type="InterPro" id="IPR047731">
    <property type="entry name" value="Zinc_ribbon_put"/>
</dbReference>
<name>A0A521EJT0_9BACT</name>
<dbReference type="NCBIfam" id="NF040506">
    <property type="entry name" value="PG0870_Nterm"/>
    <property type="match status" value="1"/>
</dbReference>
<evidence type="ECO:0000259" key="1">
    <source>
        <dbReference type="Pfam" id="PF19898"/>
    </source>
</evidence>
<accession>A0A521EJT0</accession>
<reference evidence="3 4" key="1">
    <citation type="submission" date="2017-05" db="EMBL/GenBank/DDBJ databases">
        <authorList>
            <person name="Varghese N."/>
            <person name="Submissions S."/>
        </authorList>
    </citation>
    <scope>NUCLEOTIDE SEQUENCE [LARGE SCALE GENOMIC DNA]</scope>
    <source>
        <strain evidence="3 4">DSM 21985</strain>
    </source>
</reference>
<proteinExistence type="predicted"/>
<evidence type="ECO:0008006" key="5">
    <source>
        <dbReference type="Google" id="ProtNLM"/>
    </source>
</evidence>
<dbReference type="Proteomes" id="UP000317557">
    <property type="component" value="Unassembled WGS sequence"/>
</dbReference>
<protein>
    <recommendedName>
        <fullName evidence="5">Toprim-like</fullName>
    </recommendedName>
</protein>